<accession>A0ABW0TKD5</accession>
<dbReference type="EC" id="1.-.-.-" evidence="2"/>
<dbReference type="InterPro" id="IPR011008">
    <property type="entry name" value="Dimeric_a/b-barrel"/>
</dbReference>
<reference evidence="3" key="1">
    <citation type="journal article" date="2019" name="Int. J. Syst. Evol. Microbiol.">
        <title>The Global Catalogue of Microorganisms (GCM) 10K type strain sequencing project: providing services to taxonomists for standard genome sequencing and annotation.</title>
        <authorList>
            <consortium name="The Broad Institute Genomics Platform"/>
            <consortium name="The Broad Institute Genome Sequencing Center for Infectious Disease"/>
            <person name="Wu L."/>
            <person name="Ma J."/>
        </authorList>
    </citation>
    <scope>NUCLEOTIDE SEQUENCE [LARGE SCALE GENOMIC DNA]</scope>
    <source>
        <strain evidence="3">CGMCC 4.1434</strain>
    </source>
</reference>
<dbReference type="PROSITE" id="PS51725">
    <property type="entry name" value="ABM"/>
    <property type="match status" value="1"/>
</dbReference>
<dbReference type="Proteomes" id="UP001596109">
    <property type="component" value="Unassembled WGS sequence"/>
</dbReference>
<dbReference type="PANTHER" id="PTHR33336">
    <property type="entry name" value="QUINOL MONOOXYGENASE YGIN-RELATED"/>
    <property type="match status" value="1"/>
</dbReference>
<proteinExistence type="predicted"/>
<dbReference type="Gene3D" id="3.30.70.100">
    <property type="match status" value="1"/>
</dbReference>
<dbReference type="RefSeq" id="WP_381435229.1">
    <property type="nucleotide sequence ID" value="NZ_JBHSNO010000006.1"/>
</dbReference>
<keyword evidence="3" id="KW-1185">Reference proteome</keyword>
<keyword evidence="2" id="KW-0560">Oxidoreductase</keyword>
<dbReference type="InterPro" id="IPR050744">
    <property type="entry name" value="AI-2_Isomerase_LsrG"/>
</dbReference>
<organism evidence="2 3">
    <name type="scientific">Sporosarcina soli</name>
    <dbReference type="NCBI Taxonomy" id="334736"/>
    <lineage>
        <taxon>Bacteria</taxon>
        <taxon>Bacillati</taxon>
        <taxon>Bacillota</taxon>
        <taxon>Bacilli</taxon>
        <taxon>Bacillales</taxon>
        <taxon>Caryophanaceae</taxon>
        <taxon>Sporosarcina</taxon>
    </lineage>
</organism>
<gene>
    <name evidence="2" type="ORF">ACFPRA_12905</name>
</gene>
<keyword evidence="2" id="KW-0503">Monooxygenase</keyword>
<evidence type="ECO:0000313" key="2">
    <source>
        <dbReference type="EMBL" id="MFC5589797.1"/>
    </source>
</evidence>
<sequence length="139" mass="16354">MANMLEEMKKNMGGEFEKMVTIGVHYRLKPGTREELLKFVDDNVQNTRKEEGNIFYTHYPSLENDVDMFVFEIWETVDYVNAHNKAPHYLEFSMKRKPMLDFYLSTRYESSIISQRDSISTWGDPRSTKHKAHHGVIGT</sequence>
<dbReference type="Pfam" id="PF03992">
    <property type="entry name" value="ABM"/>
    <property type="match status" value="1"/>
</dbReference>
<comment type="caution">
    <text evidence="2">The sequence shown here is derived from an EMBL/GenBank/DDBJ whole genome shotgun (WGS) entry which is preliminary data.</text>
</comment>
<dbReference type="PANTHER" id="PTHR33336:SF3">
    <property type="entry name" value="ABM DOMAIN-CONTAINING PROTEIN"/>
    <property type="match status" value="1"/>
</dbReference>
<dbReference type="InterPro" id="IPR007138">
    <property type="entry name" value="ABM_dom"/>
</dbReference>
<dbReference type="EMBL" id="JBHSNO010000006">
    <property type="protein sequence ID" value="MFC5589797.1"/>
    <property type="molecule type" value="Genomic_DNA"/>
</dbReference>
<dbReference type="SUPFAM" id="SSF54909">
    <property type="entry name" value="Dimeric alpha+beta barrel"/>
    <property type="match status" value="1"/>
</dbReference>
<protein>
    <submittedName>
        <fullName evidence="2">Quinol monooxygenase</fullName>
        <ecNumber evidence="2">1.-.-.-</ecNumber>
    </submittedName>
</protein>
<evidence type="ECO:0000259" key="1">
    <source>
        <dbReference type="PROSITE" id="PS51725"/>
    </source>
</evidence>
<dbReference type="GO" id="GO:0004497">
    <property type="term" value="F:monooxygenase activity"/>
    <property type="evidence" value="ECO:0007669"/>
    <property type="project" value="UniProtKB-KW"/>
</dbReference>
<name>A0ABW0TKD5_9BACL</name>
<feature type="domain" description="ABM" evidence="1">
    <location>
        <begin position="20"/>
        <end position="108"/>
    </location>
</feature>
<evidence type="ECO:0000313" key="3">
    <source>
        <dbReference type="Proteomes" id="UP001596109"/>
    </source>
</evidence>